<organism evidence="2">
    <name type="scientific">Chromera velia CCMP2878</name>
    <dbReference type="NCBI Taxonomy" id="1169474"/>
    <lineage>
        <taxon>Eukaryota</taxon>
        <taxon>Sar</taxon>
        <taxon>Alveolata</taxon>
        <taxon>Colpodellida</taxon>
        <taxon>Chromeraceae</taxon>
        <taxon>Chromera</taxon>
    </lineage>
</organism>
<protein>
    <submittedName>
        <fullName evidence="2">Uncharacterized protein</fullName>
    </submittedName>
</protein>
<accession>A0A0G4GE47</accession>
<evidence type="ECO:0000256" key="1">
    <source>
        <dbReference type="SAM" id="MobiDB-lite"/>
    </source>
</evidence>
<evidence type="ECO:0000313" key="2">
    <source>
        <dbReference type="EMBL" id="CEM27674.1"/>
    </source>
</evidence>
<dbReference type="VEuPathDB" id="CryptoDB:Cvel_21490"/>
<name>A0A0G4GE47_9ALVE</name>
<feature type="compositionally biased region" description="Low complexity" evidence="1">
    <location>
        <begin position="245"/>
        <end position="259"/>
    </location>
</feature>
<feature type="compositionally biased region" description="Basic and acidic residues" evidence="1">
    <location>
        <begin position="297"/>
        <end position="311"/>
    </location>
</feature>
<gene>
    <name evidence="2" type="ORF">Cvel_21490</name>
</gene>
<reference evidence="2" key="1">
    <citation type="submission" date="2014-11" db="EMBL/GenBank/DDBJ databases">
        <authorList>
            <person name="Otto D Thomas"/>
            <person name="Naeem Raeece"/>
        </authorList>
    </citation>
    <scope>NUCLEOTIDE SEQUENCE</scope>
</reference>
<proteinExistence type="predicted"/>
<dbReference type="AlphaFoldDB" id="A0A0G4GE47"/>
<dbReference type="EMBL" id="CDMZ01001125">
    <property type="protein sequence ID" value="CEM27674.1"/>
    <property type="molecule type" value="Genomic_DNA"/>
</dbReference>
<sequence length="385" mass="40398">METSPSSQNPATPPGLPTGGPRRRWEDGENPADSTHLVASGVFTESEAEAAEHPPPRIGPPRSTNHPPLHAPPDRPATNNHNHLAAYHPGVAEGEIERGTGEARLPAASTFQQQKSPYHGQQPQPPDRDTPPQPTHRHFLAPFAQPVRAPYPSSPAPVGCTAFEESGPPVASTAAAAETIMPLTHSGPQVLVPQHENKKENDGWWGAGRSGVVPPTAASAPDRSGTAAATRGRGEREQSRYWELPSPVAPSASPPRASSDSFHGWAFSASSVEAWAGGGGRGSERVPVEGSPGGFVEGRETGREKEKERPPWDPPMIEGEAGVSGMSGFAPRCHPPSLSPTTATATALDMGVGGFHFYSHSAPPGVDMSVSFSPPRRAPPALPDK</sequence>
<feature type="region of interest" description="Disordered" evidence="1">
    <location>
        <begin position="186"/>
        <end position="261"/>
    </location>
</feature>
<feature type="region of interest" description="Disordered" evidence="1">
    <location>
        <begin position="275"/>
        <end position="340"/>
    </location>
</feature>
<feature type="region of interest" description="Disordered" evidence="1">
    <location>
        <begin position="1"/>
        <end position="138"/>
    </location>
</feature>